<dbReference type="VEuPathDB" id="VectorBase:GPAI034811"/>
<keyword evidence="2" id="KW-1185">Reference proteome</keyword>
<reference evidence="1" key="2">
    <citation type="submission" date="2020-05" db="UniProtKB">
        <authorList>
            <consortium name="EnsemblMetazoa"/>
        </authorList>
    </citation>
    <scope>IDENTIFICATION</scope>
    <source>
        <strain evidence="1">IAEA</strain>
    </source>
</reference>
<dbReference type="Proteomes" id="UP000092445">
    <property type="component" value="Unassembled WGS sequence"/>
</dbReference>
<name>A0A1B0A598_GLOPL</name>
<dbReference type="EnsemblMetazoa" id="GPAI034811-RA">
    <property type="protein sequence ID" value="GPAI034811-PA"/>
    <property type="gene ID" value="GPAI034811"/>
</dbReference>
<sequence length="105" mass="11770">MIKKKTLLTLPSSITLLVSMDNDVKGGLLLSWKVNKMLYKRVTGDSLDGANYTHQQSVEENKTSRNGKYSYSKVFLDATECGYLLPTRRATRDGASDVFKMLTKS</sequence>
<organism evidence="1 2">
    <name type="scientific">Glossina pallidipes</name>
    <name type="common">Tsetse fly</name>
    <dbReference type="NCBI Taxonomy" id="7398"/>
    <lineage>
        <taxon>Eukaryota</taxon>
        <taxon>Metazoa</taxon>
        <taxon>Ecdysozoa</taxon>
        <taxon>Arthropoda</taxon>
        <taxon>Hexapoda</taxon>
        <taxon>Insecta</taxon>
        <taxon>Pterygota</taxon>
        <taxon>Neoptera</taxon>
        <taxon>Endopterygota</taxon>
        <taxon>Diptera</taxon>
        <taxon>Brachycera</taxon>
        <taxon>Muscomorpha</taxon>
        <taxon>Hippoboscoidea</taxon>
        <taxon>Glossinidae</taxon>
        <taxon>Glossina</taxon>
    </lineage>
</organism>
<dbReference type="AlphaFoldDB" id="A0A1B0A598"/>
<reference evidence="2" key="1">
    <citation type="submission" date="2014-03" db="EMBL/GenBank/DDBJ databases">
        <authorList>
            <person name="Aksoy S."/>
            <person name="Warren W."/>
            <person name="Wilson R.K."/>
        </authorList>
    </citation>
    <scope>NUCLEOTIDE SEQUENCE [LARGE SCALE GENOMIC DNA]</scope>
    <source>
        <strain evidence="2">IAEA</strain>
    </source>
</reference>
<protein>
    <submittedName>
        <fullName evidence="1">Uncharacterized protein</fullName>
    </submittedName>
</protein>
<evidence type="ECO:0000313" key="1">
    <source>
        <dbReference type="EnsemblMetazoa" id="GPAI034811-PA"/>
    </source>
</evidence>
<accession>A0A1B0A598</accession>
<proteinExistence type="predicted"/>
<evidence type="ECO:0000313" key="2">
    <source>
        <dbReference type="Proteomes" id="UP000092445"/>
    </source>
</evidence>